<feature type="transmembrane region" description="Helical" evidence="5">
    <location>
        <begin position="171"/>
        <end position="191"/>
    </location>
</feature>
<organism evidence="7 8">
    <name type="scientific">Coregonus suidteri</name>
    <dbReference type="NCBI Taxonomy" id="861788"/>
    <lineage>
        <taxon>Eukaryota</taxon>
        <taxon>Metazoa</taxon>
        <taxon>Chordata</taxon>
        <taxon>Craniata</taxon>
        <taxon>Vertebrata</taxon>
        <taxon>Euteleostomi</taxon>
        <taxon>Actinopterygii</taxon>
        <taxon>Neopterygii</taxon>
        <taxon>Teleostei</taxon>
        <taxon>Protacanthopterygii</taxon>
        <taxon>Salmoniformes</taxon>
        <taxon>Salmonidae</taxon>
        <taxon>Coregoninae</taxon>
        <taxon>Coregonus</taxon>
    </lineage>
</organism>
<evidence type="ECO:0000256" key="3">
    <source>
        <dbReference type="ARBA" id="ARBA00022989"/>
    </source>
</evidence>
<name>A0AAN8KNJ6_9TELE</name>
<protein>
    <recommendedName>
        <fullName evidence="6">Myb-like domain-containing protein</fullName>
    </recommendedName>
</protein>
<dbReference type="Pfam" id="PF01490">
    <property type="entry name" value="Aa_trans"/>
    <property type="match status" value="1"/>
</dbReference>
<dbReference type="PANTHER" id="PTHR23098:SF16">
    <property type="entry name" value="REGULATORY PROTEIN ZESTE"/>
    <property type="match status" value="1"/>
</dbReference>
<evidence type="ECO:0000259" key="6">
    <source>
        <dbReference type="PROSITE" id="PS50090"/>
    </source>
</evidence>
<keyword evidence="4 5" id="KW-0472">Membrane</keyword>
<dbReference type="InterPro" id="IPR013057">
    <property type="entry name" value="AA_transpt_TM"/>
</dbReference>
<keyword evidence="3 5" id="KW-1133">Transmembrane helix</keyword>
<feature type="transmembrane region" description="Helical" evidence="5">
    <location>
        <begin position="247"/>
        <end position="268"/>
    </location>
</feature>
<dbReference type="PROSITE" id="PS50090">
    <property type="entry name" value="MYB_LIKE"/>
    <property type="match status" value="1"/>
</dbReference>
<dbReference type="InterPro" id="IPR001005">
    <property type="entry name" value="SANT/Myb"/>
</dbReference>
<evidence type="ECO:0000256" key="5">
    <source>
        <dbReference type="SAM" id="Phobius"/>
    </source>
</evidence>
<keyword evidence="2 5" id="KW-0812">Transmembrane</keyword>
<dbReference type="GO" id="GO:0005634">
    <property type="term" value="C:nucleus"/>
    <property type="evidence" value="ECO:0007669"/>
    <property type="project" value="TreeGrafter"/>
</dbReference>
<dbReference type="Proteomes" id="UP001356427">
    <property type="component" value="Unassembled WGS sequence"/>
</dbReference>
<comment type="caution">
    <text evidence="7">The sequence shown here is derived from an EMBL/GenBank/DDBJ whole genome shotgun (WGS) entry which is preliminary data.</text>
</comment>
<reference evidence="7 8" key="1">
    <citation type="submission" date="2021-04" db="EMBL/GenBank/DDBJ databases">
        <authorList>
            <person name="De Guttry C."/>
            <person name="Zahm M."/>
            <person name="Klopp C."/>
            <person name="Cabau C."/>
            <person name="Louis A."/>
            <person name="Berthelot C."/>
            <person name="Parey E."/>
            <person name="Roest Crollius H."/>
            <person name="Montfort J."/>
            <person name="Robinson-Rechavi M."/>
            <person name="Bucao C."/>
            <person name="Bouchez O."/>
            <person name="Gislard M."/>
            <person name="Lluch J."/>
            <person name="Milhes M."/>
            <person name="Lampietro C."/>
            <person name="Lopez Roques C."/>
            <person name="Donnadieu C."/>
            <person name="Braasch I."/>
            <person name="Desvignes T."/>
            <person name="Postlethwait J."/>
            <person name="Bobe J."/>
            <person name="Wedekind C."/>
            <person name="Guiguen Y."/>
        </authorList>
    </citation>
    <scope>NUCLEOTIDE SEQUENCE [LARGE SCALE GENOMIC DNA]</scope>
    <source>
        <strain evidence="7">Cs_M1</strain>
        <tissue evidence="7">Blood</tissue>
    </source>
</reference>
<dbReference type="GO" id="GO:0016020">
    <property type="term" value="C:membrane"/>
    <property type="evidence" value="ECO:0007669"/>
    <property type="project" value="UniProtKB-SubCell"/>
</dbReference>
<evidence type="ECO:0000256" key="2">
    <source>
        <dbReference type="ARBA" id="ARBA00022692"/>
    </source>
</evidence>
<dbReference type="EMBL" id="JAGTTL010000030">
    <property type="protein sequence ID" value="KAK6297984.1"/>
    <property type="molecule type" value="Genomic_DNA"/>
</dbReference>
<feature type="transmembrane region" description="Helical" evidence="5">
    <location>
        <begin position="224"/>
        <end position="240"/>
    </location>
</feature>
<keyword evidence="8" id="KW-1185">Reference proteome</keyword>
<feature type="domain" description="Myb-like" evidence="6">
    <location>
        <begin position="3"/>
        <end position="76"/>
    </location>
</feature>
<proteinExistence type="predicted"/>
<evidence type="ECO:0000313" key="8">
    <source>
        <dbReference type="Proteomes" id="UP001356427"/>
    </source>
</evidence>
<gene>
    <name evidence="7" type="ORF">J4Q44_G00310390</name>
</gene>
<dbReference type="Gene3D" id="1.10.10.60">
    <property type="entry name" value="Homeodomain-like"/>
    <property type="match status" value="1"/>
</dbReference>
<evidence type="ECO:0000313" key="7">
    <source>
        <dbReference type="EMBL" id="KAK6297984.1"/>
    </source>
</evidence>
<dbReference type="SMART" id="SM00717">
    <property type="entry name" value="SANT"/>
    <property type="match status" value="1"/>
</dbReference>
<evidence type="ECO:0000256" key="4">
    <source>
        <dbReference type="ARBA" id="ARBA00023136"/>
    </source>
</evidence>
<dbReference type="Pfam" id="PF13873">
    <property type="entry name" value="Myb_DNA-bind_5"/>
    <property type="match status" value="1"/>
</dbReference>
<dbReference type="InterPro" id="IPR028002">
    <property type="entry name" value="Myb_DNA-bind_5"/>
</dbReference>
<evidence type="ECO:0000256" key="1">
    <source>
        <dbReference type="ARBA" id="ARBA00004370"/>
    </source>
</evidence>
<dbReference type="CDD" id="cd00167">
    <property type="entry name" value="SANT"/>
    <property type="match status" value="1"/>
</dbReference>
<dbReference type="PANTHER" id="PTHR23098">
    <property type="entry name" value="AGAP001331-PA-RELATED"/>
    <property type="match status" value="1"/>
</dbReference>
<comment type="subcellular location">
    <subcellularLocation>
        <location evidence="1">Membrane</location>
    </subcellularLocation>
</comment>
<accession>A0AAN8KNJ6</accession>
<sequence length="323" mass="36597">MEKKRNRKPNWTEEQGLLLAQLVNEHKGMLRGKFGPTVTSQGKRRAWDTISQTINASFPLVVRTGDDCEKRWYVLQSKAKDEIAAHKRESSLTGGGPPAKRLSQVADTVFQVLGHSEVSVTGLPTGIDTSMMQALEMQQSLNKPFLDYGDAVQYGMENELWLRRHSIWGRWIVNVFLIITQLGFCCVYFVFLSDNVKQVVESSNGTTMSCHNNQTAVTVPSFDSRLYMLCFLPAVILLVFTPNLKYLAPLSLVANLVMCTSLVLIYFFCFTNIPNHINLPKVGHAKDYPLFFGTTIFAFEGKKSYWSCPWRIRCRCLRVSVGF</sequence>
<dbReference type="AlphaFoldDB" id="A0AAN8KNJ6"/>